<dbReference type="Proteomes" id="UP000193920">
    <property type="component" value="Unassembled WGS sequence"/>
</dbReference>
<reference evidence="2 3" key="1">
    <citation type="submission" date="2016-08" db="EMBL/GenBank/DDBJ databases">
        <title>A Parts List for Fungal Cellulosomes Revealed by Comparative Genomics.</title>
        <authorList>
            <consortium name="DOE Joint Genome Institute"/>
            <person name="Haitjema C.H."/>
            <person name="Gilmore S.P."/>
            <person name="Henske J.K."/>
            <person name="Solomon K.V."/>
            <person name="De Groot R."/>
            <person name="Kuo A."/>
            <person name="Mondo S.J."/>
            <person name="Salamov A.A."/>
            <person name="Labutti K."/>
            <person name="Zhao Z."/>
            <person name="Chiniquy J."/>
            <person name="Barry K."/>
            <person name="Brewer H.M."/>
            <person name="Purvine S.O."/>
            <person name="Wright A.T."/>
            <person name="Boxma B."/>
            <person name="Van Alen T."/>
            <person name="Hackstein J.H."/>
            <person name="Baker S.E."/>
            <person name="Grigoriev I.V."/>
            <person name="O'Malley M.A."/>
        </authorList>
    </citation>
    <scope>NUCLEOTIDE SEQUENCE [LARGE SCALE GENOMIC DNA]</scope>
    <source>
        <strain evidence="2 3">G1</strain>
    </source>
</reference>
<comment type="caution">
    <text evidence="2">The sequence shown here is derived from an EMBL/GenBank/DDBJ whole genome shotgun (WGS) entry which is preliminary data.</text>
</comment>
<dbReference type="Pfam" id="PF04525">
    <property type="entry name" value="LOR"/>
    <property type="match status" value="1"/>
</dbReference>
<dbReference type="InterPro" id="IPR038595">
    <property type="entry name" value="LOR_sf"/>
</dbReference>
<name>A0A1Y2EYQ2_9FUNG</name>
<evidence type="ECO:0000313" key="2">
    <source>
        <dbReference type="EMBL" id="ORY76713.1"/>
    </source>
</evidence>
<dbReference type="InterPro" id="IPR007612">
    <property type="entry name" value="LOR"/>
</dbReference>
<organism evidence="2 3">
    <name type="scientific">Neocallimastix californiae</name>
    <dbReference type="NCBI Taxonomy" id="1754190"/>
    <lineage>
        <taxon>Eukaryota</taxon>
        <taxon>Fungi</taxon>
        <taxon>Fungi incertae sedis</taxon>
        <taxon>Chytridiomycota</taxon>
        <taxon>Chytridiomycota incertae sedis</taxon>
        <taxon>Neocallimastigomycetes</taxon>
        <taxon>Neocallimastigales</taxon>
        <taxon>Neocallimastigaceae</taxon>
        <taxon>Neocallimastix</taxon>
    </lineage>
</organism>
<sequence length="207" mass="23590">MLSTVSSSELSNVSLDHDVKINDSEYITKEKTFINLKSTVDVNSEYVVCDENNNDLFYCTKENIIKDSNGNHLLNFKIKENFILKNNTTLLICTGGENGKEEKIEFIGRYFSKTLKYYIECNNQNGKKEVLDVIYDDSKNLTIYYGKKKEGGIPICKIQKKNTFKNACKIDIAKGVDKLFLTVIILCIFNLKQSTNELGFLSALLFV</sequence>
<comment type="similarity">
    <text evidence="1">Belongs to the LOR family.</text>
</comment>
<dbReference type="OrthoDB" id="10441829at2759"/>
<accession>A0A1Y2EYQ2</accession>
<dbReference type="InterPro" id="IPR025659">
    <property type="entry name" value="Tubby-like_C"/>
</dbReference>
<dbReference type="SUPFAM" id="SSF54518">
    <property type="entry name" value="Tubby C-terminal domain-like"/>
    <property type="match status" value="1"/>
</dbReference>
<evidence type="ECO:0000256" key="1">
    <source>
        <dbReference type="ARBA" id="ARBA00005437"/>
    </source>
</evidence>
<keyword evidence="3" id="KW-1185">Reference proteome</keyword>
<proteinExistence type="inferred from homology"/>
<gene>
    <name evidence="2" type="ORF">LY90DRAFT_665441</name>
</gene>
<dbReference type="EMBL" id="MCOG01000021">
    <property type="protein sequence ID" value="ORY76713.1"/>
    <property type="molecule type" value="Genomic_DNA"/>
</dbReference>
<evidence type="ECO:0000313" key="3">
    <source>
        <dbReference type="Proteomes" id="UP000193920"/>
    </source>
</evidence>
<dbReference type="AlphaFoldDB" id="A0A1Y2EYQ2"/>
<dbReference type="Gene3D" id="2.40.160.200">
    <property type="entry name" value="LURP1-related"/>
    <property type="match status" value="1"/>
</dbReference>
<protein>
    <submittedName>
        <fullName evidence="2">Uncharacterized protein</fullName>
    </submittedName>
</protein>